<accession>A0AAD7FRN7</accession>
<reference evidence="1" key="1">
    <citation type="submission" date="2023-03" db="EMBL/GenBank/DDBJ databases">
        <title>Massive genome expansion in bonnet fungi (Mycena s.s.) driven by repeated elements and novel gene families across ecological guilds.</title>
        <authorList>
            <consortium name="Lawrence Berkeley National Laboratory"/>
            <person name="Harder C.B."/>
            <person name="Miyauchi S."/>
            <person name="Viragh M."/>
            <person name="Kuo A."/>
            <person name="Thoen E."/>
            <person name="Andreopoulos B."/>
            <person name="Lu D."/>
            <person name="Skrede I."/>
            <person name="Drula E."/>
            <person name="Henrissat B."/>
            <person name="Morin E."/>
            <person name="Kohler A."/>
            <person name="Barry K."/>
            <person name="LaButti K."/>
            <person name="Morin E."/>
            <person name="Salamov A."/>
            <person name="Lipzen A."/>
            <person name="Mereny Z."/>
            <person name="Hegedus B."/>
            <person name="Baldrian P."/>
            <person name="Stursova M."/>
            <person name="Weitz H."/>
            <person name="Taylor A."/>
            <person name="Grigoriev I.V."/>
            <person name="Nagy L.G."/>
            <person name="Martin F."/>
            <person name="Kauserud H."/>
        </authorList>
    </citation>
    <scope>NUCLEOTIDE SEQUENCE</scope>
    <source>
        <strain evidence="1">9284</strain>
    </source>
</reference>
<name>A0AAD7FRN7_9AGAR</name>
<dbReference type="AlphaFoldDB" id="A0AAD7FRN7"/>
<keyword evidence="2" id="KW-1185">Reference proteome</keyword>
<comment type="caution">
    <text evidence="1">The sequence shown here is derived from an EMBL/GenBank/DDBJ whole genome shotgun (WGS) entry which is preliminary data.</text>
</comment>
<dbReference type="Proteomes" id="UP001221142">
    <property type="component" value="Unassembled WGS sequence"/>
</dbReference>
<organism evidence="1 2">
    <name type="scientific">Roridomyces roridus</name>
    <dbReference type="NCBI Taxonomy" id="1738132"/>
    <lineage>
        <taxon>Eukaryota</taxon>
        <taxon>Fungi</taxon>
        <taxon>Dikarya</taxon>
        <taxon>Basidiomycota</taxon>
        <taxon>Agaricomycotina</taxon>
        <taxon>Agaricomycetes</taxon>
        <taxon>Agaricomycetidae</taxon>
        <taxon>Agaricales</taxon>
        <taxon>Marasmiineae</taxon>
        <taxon>Mycenaceae</taxon>
        <taxon>Roridomyces</taxon>
    </lineage>
</organism>
<dbReference type="EMBL" id="JARKIF010000007">
    <property type="protein sequence ID" value="KAJ7635243.1"/>
    <property type="molecule type" value="Genomic_DNA"/>
</dbReference>
<sequence>SPFSQHLKTNYAPSEHEIKWIHSHLVPHTEEIARLDALIQDLTAQRQKAQDYIDAHKVLLSPVRRLPPDVMQEIFLACLPAQHNAVLSGREAPQILTTICRGWRNLALSTVALWASLHLPLEFIFDTGEAPEYVKEWIDRSGKVPLSLSI</sequence>
<feature type="non-terminal residue" evidence="1">
    <location>
        <position position="150"/>
    </location>
</feature>
<protein>
    <recommendedName>
        <fullName evidence="3">F-box domain-containing protein</fullName>
    </recommendedName>
</protein>
<evidence type="ECO:0000313" key="2">
    <source>
        <dbReference type="Proteomes" id="UP001221142"/>
    </source>
</evidence>
<evidence type="ECO:0008006" key="3">
    <source>
        <dbReference type="Google" id="ProtNLM"/>
    </source>
</evidence>
<gene>
    <name evidence="1" type="ORF">FB45DRAFT_713527</name>
</gene>
<proteinExistence type="predicted"/>
<evidence type="ECO:0000313" key="1">
    <source>
        <dbReference type="EMBL" id="KAJ7635243.1"/>
    </source>
</evidence>
<feature type="non-terminal residue" evidence="1">
    <location>
        <position position="1"/>
    </location>
</feature>